<protein>
    <submittedName>
        <fullName evidence="2">Uncharacterized protein</fullName>
    </submittedName>
</protein>
<evidence type="ECO:0000313" key="2">
    <source>
        <dbReference type="EnsemblMetazoa" id="GPAI009524-PA"/>
    </source>
</evidence>
<keyword evidence="1" id="KW-1133">Transmembrane helix</keyword>
<proteinExistence type="predicted"/>
<evidence type="ECO:0000313" key="3">
    <source>
        <dbReference type="Proteomes" id="UP000092445"/>
    </source>
</evidence>
<evidence type="ECO:0000256" key="1">
    <source>
        <dbReference type="SAM" id="Phobius"/>
    </source>
</evidence>
<dbReference type="AlphaFoldDB" id="A0A1A9ZBG0"/>
<feature type="transmembrane region" description="Helical" evidence="1">
    <location>
        <begin position="27"/>
        <end position="52"/>
    </location>
</feature>
<keyword evidence="1" id="KW-0812">Transmembrane</keyword>
<sequence>MENPELYPDEDEPLQSPMPLPLVLDPLLNLFAAGILKPLPISSFLSFLRFVVIVSRLSRSEEDTYLAPSACSIMVSNLIAFLEIADTALMLNNPTLVYSWFNRLSMPKIGVGYIFS</sequence>
<reference evidence="3" key="1">
    <citation type="submission" date="2014-03" db="EMBL/GenBank/DDBJ databases">
        <authorList>
            <person name="Aksoy S."/>
            <person name="Warren W."/>
            <person name="Wilson R.K."/>
        </authorList>
    </citation>
    <scope>NUCLEOTIDE SEQUENCE [LARGE SCALE GENOMIC DNA]</scope>
    <source>
        <strain evidence="3">IAEA</strain>
    </source>
</reference>
<accession>A0A1A9ZBG0</accession>
<keyword evidence="1" id="KW-0472">Membrane</keyword>
<name>A0A1A9ZBG0_GLOPL</name>
<dbReference type="VEuPathDB" id="VectorBase:GPAI009524"/>
<dbReference type="Proteomes" id="UP000092445">
    <property type="component" value="Unassembled WGS sequence"/>
</dbReference>
<reference evidence="2" key="2">
    <citation type="submission" date="2020-05" db="UniProtKB">
        <authorList>
            <consortium name="EnsemblMetazoa"/>
        </authorList>
    </citation>
    <scope>IDENTIFICATION</scope>
    <source>
        <strain evidence="2">IAEA</strain>
    </source>
</reference>
<dbReference type="EnsemblMetazoa" id="GPAI009524-RA">
    <property type="protein sequence ID" value="GPAI009524-PA"/>
    <property type="gene ID" value="GPAI009524"/>
</dbReference>
<keyword evidence="3" id="KW-1185">Reference proteome</keyword>
<organism evidence="2 3">
    <name type="scientific">Glossina pallidipes</name>
    <name type="common">Tsetse fly</name>
    <dbReference type="NCBI Taxonomy" id="7398"/>
    <lineage>
        <taxon>Eukaryota</taxon>
        <taxon>Metazoa</taxon>
        <taxon>Ecdysozoa</taxon>
        <taxon>Arthropoda</taxon>
        <taxon>Hexapoda</taxon>
        <taxon>Insecta</taxon>
        <taxon>Pterygota</taxon>
        <taxon>Neoptera</taxon>
        <taxon>Endopterygota</taxon>
        <taxon>Diptera</taxon>
        <taxon>Brachycera</taxon>
        <taxon>Muscomorpha</taxon>
        <taxon>Hippoboscoidea</taxon>
        <taxon>Glossinidae</taxon>
        <taxon>Glossina</taxon>
    </lineage>
</organism>